<dbReference type="EMBL" id="MHRJ01000026">
    <property type="protein sequence ID" value="OHA22374.1"/>
    <property type="molecule type" value="Genomic_DNA"/>
</dbReference>
<reference evidence="2 3" key="1">
    <citation type="journal article" date="2016" name="Nat. Commun.">
        <title>Thousands of microbial genomes shed light on interconnected biogeochemical processes in an aquifer system.</title>
        <authorList>
            <person name="Anantharaman K."/>
            <person name="Brown C.T."/>
            <person name="Hug L.A."/>
            <person name="Sharon I."/>
            <person name="Castelle C.J."/>
            <person name="Probst A.J."/>
            <person name="Thomas B.C."/>
            <person name="Singh A."/>
            <person name="Wilkins M.J."/>
            <person name="Karaoz U."/>
            <person name="Brodie E.L."/>
            <person name="Williams K.H."/>
            <person name="Hubbard S.S."/>
            <person name="Banfield J.F."/>
        </authorList>
    </citation>
    <scope>NUCLEOTIDE SEQUENCE [LARGE SCALE GENOMIC DNA]</scope>
</reference>
<proteinExistence type="predicted"/>
<name>A0A1G2MF91_9BACT</name>
<dbReference type="AlphaFoldDB" id="A0A1G2MF91"/>
<feature type="transmembrane region" description="Helical" evidence="1">
    <location>
        <begin position="12"/>
        <end position="45"/>
    </location>
</feature>
<keyword evidence="1" id="KW-0812">Transmembrane</keyword>
<evidence type="ECO:0000313" key="3">
    <source>
        <dbReference type="Proteomes" id="UP000176493"/>
    </source>
</evidence>
<evidence type="ECO:0000256" key="1">
    <source>
        <dbReference type="SAM" id="Phobius"/>
    </source>
</evidence>
<feature type="transmembrane region" description="Helical" evidence="1">
    <location>
        <begin position="65"/>
        <end position="86"/>
    </location>
</feature>
<gene>
    <name evidence="2" type="ORF">A2W52_04865</name>
</gene>
<protein>
    <submittedName>
        <fullName evidence="2">Uncharacterized protein</fullName>
    </submittedName>
</protein>
<comment type="caution">
    <text evidence="2">The sequence shown here is derived from an EMBL/GenBank/DDBJ whole genome shotgun (WGS) entry which is preliminary data.</text>
</comment>
<dbReference type="Proteomes" id="UP000176493">
    <property type="component" value="Unassembled WGS sequence"/>
</dbReference>
<sequence>MTQEYRRVFWRIITDALLIAAVFILPWWAVLLSGAIFFFLFEYFLEMLFAALLLDLLYGVPLSRYGGFAFVVSLISVSLYIVLSALKRRMRWYALRQ</sequence>
<evidence type="ECO:0000313" key="2">
    <source>
        <dbReference type="EMBL" id="OHA22374.1"/>
    </source>
</evidence>
<keyword evidence="1" id="KW-1133">Transmembrane helix</keyword>
<accession>A0A1G2MF91</accession>
<organism evidence="2 3">
    <name type="scientific">Candidatus Taylorbacteria bacterium RIFCSPHIGHO2_02_49_25</name>
    <dbReference type="NCBI Taxonomy" id="1802305"/>
    <lineage>
        <taxon>Bacteria</taxon>
        <taxon>Candidatus Tayloriibacteriota</taxon>
    </lineage>
</organism>
<keyword evidence="1" id="KW-0472">Membrane</keyword>